<protein>
    <submittedName>
        <fullName evidence="1">Uncharacterized protein</fullName>
    </submittedName>
</protein>
<keyword evidence="2" id="KW-1185">Reference proteome</keyword>
<sequence length="74" mass="7920">MIQFGHHRASTGDRARELPGKEIHANASVGSTGSSGVMASARYQRYITRTSGSILKINVTVSILRAARQYGSVS</sequence>
<accession>A0ACC0VPJ4</accession>
<comment type="caution">
    <text evidence="1">The sequence shown here is derived from an EMBL/GenBank/DDBJ whole genome shotgun (WGS) entry which is preliminary data.</text>
</comment>
<proteinExistence type="predicted"/>
<dbReference type="Proteomes" id="UP001163321">
    <property type="component" value="Chromosome 8"/>
</dbReference>
<evidence type="ECO:0000313" key="2">
    <source>
        <dbReference type="Proteomes" id="UP001163321"/>
    </source>
</evidence>
<gene>
    <name evidence="1" type="ORF">PsorP6_004627</name>
</gene>
<name>A0ACC0VPJ4_9STRA</name>
<reference evidence="1 2" key="1">
    <citation type="journal article" date="2022" name="bioRxiv">
        <title>The genome of the oomycete Peronosclerospora sorghi, a cosmopolitan pathogen of maize and sorghum, is inflated with dispersed pseudogenes.</title>
        <authorList>
            <person name="Fletcher K."/>
            <person name="Martin F."/>
            <person name="Isakeit T."/>
            <person name="Cavanaugh K."/>
            <person name="Magill C."/>
            <person name="Michelmore R."/>
        </authorList>
    </citation>
    <scope>NUCLEOTIDE SEQUENCE [LARGE SCALE GENOMIC DNA]</scope>
    <source>
        <strain evidence="1">P6</strain>
    </source>
</reference>
<evidence type="ECO:0000313" key="1">
    <source>
        <dbReference type="EMBL" id="KAI9908082.1"/>
    </source>
</evidence>
<organism evidence="1 2">
    <name type="scientific">Peronosclerospora sorghi</name>
    <dbReference type="NCBI Taxonomy" id="230839"/>
    <lineage>
        <taxon>Eukaryota</taxon>
        <taxon>Sar</taxon>
        <taxon>Stramenopiles</taxon>
        <taxon>Oomycota</taxon>
        <taxon>Peronosporomycetes</taxon>
        <taxon>Peronosporales</taxon>
        <taxon>Peronosporaceae</taxon>
        <taxon>Peronosclerospora</taxon>
    </lineage>
</organism>
<dbReference type="EMBL" id="CM047587">
    <property type="protein sequence ID" value="KAI9908082.1"/>
    <property type="molecule type" value="Genomic_DNA"/>
</dbReference>